<keyword evidence="2" id="KW-1185">Reference proteome</keyword>
<gene>
    <name evidence="1" type="ORF">CY34DRAFT_140371</name>
</gene>
<dbReference type="AlphaFoldDB" id="A0A0C9Z5A6"/>
<reference evidence="1 2" key="1">
    <citation type="submission" date="2014-04" db="EMBL/GenBank/DDBJ databases">
        <authorList>
            <consortium name="DOE Joint Genome Institute"/>
            <person name="Kuo A."/>
            <person name="Ruytinx J."/>
            <person name="Rineau F."/>
            <person name="Colpaert J."/>
            <person name="Kohler A."/>
            <person name="Nagy L.G."/>
            <person name="Floudas D."/>
            <person name="Copeland A."/>
            <person name="Barry K.W."/>
            <person name="Cichocki N."/>
            <person name="Veneault-Fourrey C."/>
            <person name="LaButti K."/>
            <person name="Lindquist E.A."/>
            <person name="Lipzen A."/>
            <person name="Lundell T."/>
            <person name="Morin E."/>
            <person name="Murat C."/>
            <person name="Sun H."/>
            <person name="Tunlid A."/>
            <person name="Henrissat B."/>
            <person name="Grigoriev I.V."/>
            <person name="Hibbett D.S."/>
            <person name="Martin F."/>
            <person name="Nordberg H.P."/>
            <person name="Cantor M.N."/>
            <person name="Hua S.X."/>
        </authorList>
    </citation>
    <scope>NUCLEOTIDE SEQUENCE [LARGE SCALE GENOMIC DNA]</scope>
    <source>
        <strain evidence="1 2">UH-Slu-Lm8-n1</strain>
    </source>
</reference>
<dbReference type="OrthoDB" id="10308916at2759"/>
<evidence type="ECO:0000313" key="2">
    <source>
        <dbReference type="Proteomes" id="UP000054485"/>
    </source>
</evidence>
<sequence length="114" mass="13138">MWRWVLNVPLLVLFRPTLRYKRRALSMAISISFYTILLRNPMCKSSISVTFCSKCKTIVSRDKYVDTVCAWQTKIKRAQHSGSDENVEEWKAMCKEKGTVTSGPSIRLYGCGYC</sequence>
<reference evidence="2" key="2">
    <citation type="submission" date="2015-01" db="EMBL/GenBank/DDBJ databases">
        <title>Evolutionary Origins and Diversification of the Mycorrhizal Mutualists.</title>
        <authorList>
            <consortium name="DOE Joint Genome Institute"/>
            <consortium name="Mycorrhizal Genomics Consortium"/>
            <person name="Kohler A."/>
            <person name="Kuo A."/>
            <person name="Nagy L.G."/>
            <person name="Floudas D."/>
            <person name="Copeland A."/>
            <person name="Barry K.W."/>
            <person name="Cichocki N."/>
            <person name="Veneault-Fourrey C."/>
            <person name="LaButti K."/>
            <person name="Lindquist E.A."/>
            <person name="Lipzen A."/>
            <person name="Lundell T."/>
            <person name="Morin E."/>
            <person name="Murat C."/>
            <person name="Riley R."/>
            <person name="Ohm R."/>
            <person name="Sun H."/>
            <person name="Tunlid A."/>
            <person name="Henrissat B."/>
            <person name="Grigoriev I.V."/>
            <person name="Hibbett D.S."/>
            <person name="Martin F."/>
        </authorList>
    </citation>
    <scope>NUCLEOTIDE SEQUENCE [LARGE SCALE GENOMIC DNA]</scope>
    <source>
        <strain evidence="2">UH-Slu-Lm8-n1</strain>
    </source>
</reference>
<organism evidence="1 2">
    <name type="scientific">Suillus luteus UH-Slu-Lm8-n1</name>
    <dbReference type="NCBI Taxonomy" id="930992"/>
    <lineage>
        <taxon>Eukaryota</taxon>
        <taxon>Fungi</taxon>
        <taxon>Dikarya</taxon>
        <taxon>Basidiomycota</taxon>
        <taxon>Agaricomycotina</taxon>
        <taxon>Agaricomycetes</taxon>
        <taxon>Agaricomycetidae</taxon>
        <taxon>Boletales</taxon>
        <taxon>Suillineae</taxon>
        <taxon>Suillaceae</taxon>
        <taxon>Suillus</taxon>
    </lineage>
</organism>
<accession>A0A0C9Z5A6</accession>
<dbReference type="EMBL" id="KN836183">
    <property type="protein sequence ID" value="KIK32580.1"/>
    <property type="molecule type" value="Genomic_DNA"/>
</dbReference>
<dbReference type="HOGENOM" id="CLU_2122680_0_0_1"/>
<dbReference type="InParanoid" id="A0A0C9Z5A6"/>
<proteinExistence type="predicted"/>
<protein>
    <submittedName>
        <fullName evidence="1">Uncharacterized protein</fullName>
    </submittedName>
</protein>
<name>A0A0C9Z5A6_9AGAM</name>
<evidence type="ECO:0000313" key="1">
    <source>
        <dbReference type="EMBL" id="KIK32580.1"/>
    </source>
</evidence>
<dbReference type="Proteomes" id="UP000054485">
    <property type="component" value="Unassembled WGS sequence"/>
</dbReference>